<evidence type="ECO:0000256" key="7">
    <source>
        <dbReference type="SAM" id="Phobius"/>
    </source>
</evidence>
<comment type="catalytic activity">
    <reaction evidence="1">
        <text>ATP + protein L-histidine = ADP + protein N-phospho-L-histidine.</text>
        <dbReference type="EC" id="2.7.13.3"/>
    </reaction>
</comment>
<evidence type="ECO:0000256" key="1">
    <source>
        <dbReference type="ARBA" id="ARBA00000085"/>
    </source>
</evidence>
<dbReference type="InterPro" id="IPR004358">
    <property type="entry name" value="Sig_transdc_His_kin-like_C"/>
</dbReference>
<dbReference type="Proteomes" id="UP000520156">
    <property type="component" value="Unassembled WGS sequence"/>
</dbReference>
<dbReference type="InterPro" id="IPR036890">
    <property type="entry name" value="HATPase_C_sf"/>
</dbReference>
<evidence type="ECO:0000313" key="10">
    <source>
        <dbReference type="Proteomes" id="UP000520156"/>
    </source>
</evidence>
<evidence type="ECO:0000256" key="2">
    <source>
        <dbReference type="ARBA" id="ARBA00012438"/>
    </source>
</evidence>
<dbReference type="PROSITE" id="PS50109">
    <property type="entry name" value="HIS_KIN"/>
    <property type="match status" value="1"/>
</dbReference>
<dbReference type="CDD" id="cd00082">
    <property type="entry name" value="HisKA"/>
    <property type="match status" value="1"/>
</dbReference>
<gene>
    <name evidence="9" type="ORF">H7F49_16275</name>
</gene>
<proteinExistence type="predicted"/>
<keyword evidence="5 9" id="KW-0418">Kinase</keyword>
<evidence type="ECO:0000256" key="4">
    <source>
        <dbReference type="ARBA" id="ARBA00022679"/>
    </source>
</evidence>
<comment type="caution">
    <text evidence="9">The sequence shown here is derived from an EMBL/GenBank/DDBJ whole genome shotgun (WGS) entry which is preliminary data.</text>
</comment>
<evidence type="ECO:0000259" key="8">
    <source>
        <dbReference type="PROSITE" id="PS50109"/>
    </source>
</evidence>
<keyword evidence="3" id="KW-0597">Phosphoprotein</keyword>
<dbReference type="InterPro" id="IPR050736">
    <property type="entry name" value="Sensor_HK_Regulatory"/>
</dbReference>
<sequence length="412" mass="43816">MLPAVLFGGLVAALAALLIAFTLTSRLADRQFDLARLSERQSAAVTRITTLIDAGAPPPALLAALDETAALIRAEQRLTSADELEAARVTAELIRLDQLRRLALAPQERNAVRRLATVIEQREAREVDQARARLVGLHNRATVLATLLAALVLACAGAGAWLLAKRNRQLHDEVIVRTRQVEAVDASRRLFFAKTSHELRTPVQAIRAQAEIALAAPGLPPAELRETLGHVLAGTVSLGHRIDELLGLASADNGQLQLRREATDLAEVIATARDECAALARSVECTLAFEAPDQPVPLRADARWLRQALIAVIENGLKFSPMGGQLGISLSLTGDRATIIVTDHGPGVVESDLPRIFDAFYQAEAGRSRGGNGLGLALARWVVEQHGGAIRAANLVAGGCAVTIVLPLEAAA</sequence>
<dbReference type="EMBL" id="JACLAU010000040">
    <property type="protein sequence ID" value="MBC2653250.1"/>
    <property type="molecule type" value="Genomic_DNA"/>
</dbReference>
<dbReference type="Gene3D" id="3.30.565.10">
    <property type="entry name" value="Histidine kinase-like ATPase, C-terminal domain"/>
    <property type="match status" value="1"/>
</dbReference>
<feature type="transmembrane region" description="Helical" evidence="7">
    <location>
        <begin position="143"/>
        <end position="164"/>
    </location>
</feature>
<dbReference type="SMART" id="SM00387">
    <property type="entry name" value="HATPase_c"/>
    <property type="match status" value="1"/>
</dbReference>
<dbReference type="InterPro" id="IPR003661">
    <property type="entry name" value="HisK_dim/P_dom"/>
</dbReference>
<dbReference type="InterPro" id="IPR005467">
    <property type="entry name" value="His_kinase_dom"/>
</dbReference>
<keyword evidence="4" id="KW-0808">Transferase</keyword>
<dbReference type="Gene3D" id="1.10.287.130">
    <property type="match status" value="1"/>
</dbReference>
<keyword evidence="7" id="KW-0812">Transmembrane</keyword>
<evidence type="ECO:0000256" key="6">
    <source>
        <dbReference type="ARBA" id="ARBA00023012"/>
    </source>
</evidence>
<dbReference type="SMART" id="SM00388">
    <property type="entry name" value="HisKA"/>
    <property type="match status" value="1"/>
</dbReference>
<keyword evidence="10" id="KW-1185">Reference proteome</keyword>
<reference evidence="9 10" key="1">
    <citation type="submission" date="2020-08" db="EMBL/GenBank/DDBJ databases">
        <title>The genome sequence of Novosphingobium flavum 4Y4.</title>
        <authorList>
            <person name="Liu Y."/>
        </authorList>
    </citation>
    <scope>NUCLEOTIDE SEQUENCE [LARGE SCALE GENOMIC DNA]</scope>
    <source>
        <strain evidence="9 10">4Y4</strain>
    </source>
</reference>
<keyword evidence="7" id="KW-1133">Transmembrane helix</keyword>
<keyword evidence="7" id="KW-0472">Membrane</keyword>
<dbReference type="InterPro" id="IPR036097">
    <property type="entry name" value="HisK_dim/P_sf"/>
</dbReference>
<dbReference type="PRINTS" id="PR00344">
    <property type="entry name" value="BCTRLSENSOR"/>
</dbReference>
<evidence type="ECO:0000256" key="5">
    <source>
        <dbReference type="ARBA" id="ARBA00022777"/>
    </source>
</evidence>
<dbReference type="Pfam" id="PF02518">
    <property type="entry name" value="HATPase_c"/>
    <property type="match status" value="1"/>
</dbReference>
<accession>A0A7X1FA73</accession>
<dbReference type="EC" id="2.7.13.3" evidence="2"/>
<dbReference type="AlphaFoldDB" id="A0A7X1FA73"/>
<dbReference type="SUPFAM" id="SSF55874">
    <property type="entry name" value="ATPase domain of HSP90 chaperone/DNA topoisomerase II/histidine kinase"/>
    <property type="match status" value="1"/>
</dbReference>
<keyword evidence="6" id="KW-0902">Two-component regulatory system</keyword>
<evidence type="ECO:0000313" key="9">
    <source>
        <dbReference type="EMBL" id="MBC2653250.1"/>
    </source>
</evidence>
<dbReference type="InterPro" id="IPR003594">
    <property type="entry name" value="HATPase_dom"/>
</dbReference>
<evidence type="ECO:0000256" key="3">
    <source>
        <dbReference type="ARBA" id="ARBA00022553"/>
    </source>
</evidence>
<name>A0A7X1FA73_9SPHN</name>
<dbReference type="PANTHER" id="PTHR43711:SF1">
    <property type="entry name" value="HISTIDINE KINASE 1"/>
    <property type="match status" value="1"/>
</dbReference>
<dbReference type="SUPFAM" id="SSF47384">
    <property type="entry name" value="Homodimeric domain of signal transducing histidine kinase"/>
    <property type="match status" value="1"/>
</dbReference>
<protein>
    <recommendedName>
        <fullName evidence="2">histidine kinase</fullName>
        <ecNumber evidence="2">2.7.13.3</ecNumber>
    </recommendedName>
</protein>
<dbReference type="CDD" id="cd00075">
    <property type="entry name" value="HATPase"/>
    <property type="match status" value="1"/>
</dbReference>
<dbReference type="RefSeq" id="WP_185684635.1">
    <property type="nucleotide sequence ID" value="NZ_JACLAU010000040.1"/>
</dbReference>
<dbReference type="Pfam" id="PF00512">
    <property type="entry name" value="HisKA"/>
    <property type="match status" value="1"/>
</dbReference>
<dbReference type="PANTHER" id="PTHR43711">
    <property type="entry name" value="TWO-COMPONENT HISTIDINE KINASE"/>
    <property type="match status" value="1"/>
</dbReference>
<organism evidence="9 10">
    <name type="scientific">Novosphingobium aerophilum</name>
    <dbReference type="NCBI Taxonomy" id="2839843"/>
    <lineage>
        <taxon>Bacteria</taxon>
        <taxon>Pseudomonadati</taxon>
        <taxon>Pseudomonadota</taxon>
        <taxon>Alphaproteobacteria</taxon>
        <taxon>Sphingomonadales</taxon>
        <taxon>Sphingomonadaceae</taxon>
        <taxon>Novosphingobium</taxon>
    </lineage>
</organism>
<dbReference type="GO" id="GO:0000155">
    <property type="term" value="F:phosphorelay sensor kinase activity"/>
    <property type="evidence" value="ECO:0007669"/>
    <property type="project" value="InterPro"/>
</dbReference>
<feature type="domain" description="Histidine kinase" evidence="8">
    <location>
        <begin position="194"/>
        <end position="410"/>
    </location>
</feature>